<comment type="caution">
    <text evidence="1">The sequence shown here is derived from an EMBL/GenBank/DDBJ whole genome shotgun (WGS) entry which is preliminary data.</text>
</comment>
<evidence type="ECO:0000313" key="2">
    <source>
        <dbReference type="Proteomes" id="UP001499951"/>
    </source>
</evidence>
<dbReference type="Proteomes" id="UP001499951">
    <property type="component" value="Unassembled WGS sequence"/>
</dbReference>
<name>A0ABN1EDY1_9PROT</name>
<reference evidence="1 2" key="1">
    <citation type="journal article" date="2019" name="Int. J. Syst. Evol. Microbiol.">
        <title>The Global Catalogue of Microorganisms (GCM) 10K type strain sequencing project: providing services to taxonomists for standard genome sequencing and annotation.</title>
        <authorList>
            <consortium name="The Broad Institute Genomics Platform"/>
            <consortium name="The Broad Institute Genome Sequencing Center for Infectious Disease"/>
            <person name="Wu L."/>
            <person name="Ma J."/>
        </authorList>
    </citation>
    <scope>NUCLEOTIDE SEQUENCE [LARGE SCALE GENOMIC DNA]</scope>
    <source>
        <strain evidence="1 2">JCM 15089</strain>
    </source>
</reference>
<evidence type="ECO:0000313" key="1">
    <source>
        <dbReference type="EMBL" id="GAA0563988.1"/>
    </source>
</evidence>
<proteinExistence type="predicted"/>
<evidence type="ECO:0008006" key="3">
    <source>
        <dbReference type="Google" id="ProtNLM"/>
    </source>
</evidence>
<accession>A0ABN1EDY1</accession>
<dbReference type="RefSeq" id="WP_166932752.1">
    <property type="nucleotide sequence ID" value="NZ_BAAADD010000002.1"/>
</dbReference>
<dbReference type="EMBL" id="BAAADD010000002">
    <property type="protein sequence ID" value="GAA0563988.1"/>
    <property type="molecule type" value="Genomic_DNA"/>
</dbReference>
<keyword evidence="2" id="KW-1185">Reference proteome</keyword>
<organism evidence="1 2">
    <name type="scientific">Rhizomicrobium electricum</name>
    <dbReference type="NCBI Taxonomy" id="480070"/>
    <lineage>
        <taxon>Bacteria</taxon>
        <taxon>Pseudomonadati</taxon>
        <taxon>Pseudomonadota</taxon>
        <taxon>Alphaproteobacteria</taxon>
        <taxon>Micropepsales</taxon>
        <taxon>Micropepsaceae</taxon>
        <taxon>Rhizomicrobium</taxon>
    </lineage>
</organism>
<sequence>MTAPLHEFAAAPIEECYRQIERPQHAELRKLLALWDKRPADGFEIGRDIPSRRFAPLLSHILFWEPVDGGTDYKLHLCGEALRLRFGDDAVGKSIKKLIAPDVVPFFLDTGRTMLAEDRSACFDMQLVRREPVEGRRELHFELVIFPVWAHRRTSRWILNGTYYFL</sequence>
<gene>
    <name evidence="1" type="ORF">GCM10008942_10540</name>
</gene>
<protein>
    <recommendedName>
        <fullName evidence="3">PAS domain-containing protein</fullName>
    </recommendedName>
</protein>